<dbReference type="InterPro" id="IPR000847">
    <property type="entry name" value="LysR_HTH_N"/>
</dbReference>
<feature type="domain" description="HTH lysR-type" evidence="5">
    <location>
        <begin position="1"/>
        <end position="58"/>
    </location>
</feature>
<keyword evidence="2" id="KW-0805">Transcription regulation</keyword>
<dbReference type="PANTHER" id="PTHR30346">
    <property type="entry name" value="TRANSCRIPTIONAL DUAL REGULATOR HCAR-RELATED"/>
    <property type="match status" value="1"/>
</dbReference>
<dbReference type="Pfam" id="PF00126">
    <property type="entry name" value="HTH_1"/>
    <property type="match status" value="1"/>
</dbReference>
<keyword evidence="8" id="KW-1185">Reference proteome</keyword>
<keyword evidence="3" id="KW-0238">DNA-binding</keyword>
<evidence type="ECO:0000313" key="9">
    <source>
        <dbReference type="Proteomes" id="UP000270112"/>
    </source>
</evidence>
<reference evidence="9" key="2">
    <citation type="submission" date="2018-05" db="EMBL/GenBank/DDBJ databases">
        <title>Genome Sequencing of selected type strains of the family Eggerthellaceae.</title>
        <authorList>
            <person name="Danylec N."/>
            <person name="Stoll D.A."/>
            <person name="Doetsch A."/>
            <person name="Huch M."/>
        </authorList>
    </citation>
    <scope>NUCLEOTIDE SEQUENCE [LARGE SCALE GENOMIC DNA]</scope>
    <source>
        <strain evidence="9">DSM 16107</strain>
    </source>
</reference>
<dbReference type="Gene3D" id="3.40.190.290">
    <property type="match status" value="1"/>
</dbReference>
<dbReference type="FunFam" id="1.10.10.10:FF:000001">
    <property type="entry name" value="LysR family transcriptional regulator"/>
    <property type="match status" value="1"/>
</dbReference>
<dbReference type="CDD" id="cd05466">
    <property type="entry name" value="PBP2_LTTR_substrate"/>
    <property type="match status" value="1"/>
</dbReference>
<dbReference type="SUPFAM" id="SSF53850">
    <property type="entry name" value="Periplasmic binding protein-like II"/>
    <property type="match status" value="1"/>
</dbReference>
<organism evidence="7 9">
    <name type="scientific">Eggerthella sinensis</name>
    <dbReference type="NCBI Taxonomy" id="242230"/>
    <lineage>
        <taxon>Bacteria</taxon>
        <taxon>Bacillati</taxon>
        <taxon>Actinomycetota</taxon>
        <taxon>Coriobacteriia</taxon>
        <taxon>Eggerthellales</taxon>
        <taxon>Eggerthellaceae</taxon>
        <taxon>Eggerthella</taxon>
    </lineage>
</organism>
<proteinExistence type="inferred from homology"/>
<comment type="caution">
    <text evidence="7">The sequence shown here is derived from an EMBL/GenBank/DDBJ whole genome shotgun (WGS) entry which is preliminary data.</text>
</comment>
<evidence type="ECO:0000313" key="8">
    <source>
        <dbReference type="Proteomes" id="UP000253817"/>
    </source>
</evidence>
<reference evidence="6 8" key="1">
    <citation type="journal article" date="2018" name="Elife">
        <title>Discovery and characterization of a prevalent human gut bacterial enzyme sufficient for the inactivation of a family of plant toxins.</title>
        <authorList>
            <person name="Koppel N."/>
            <person name="Bisanz J.E."/>
            <person name="Pandelia M.E."/>
            <person name="Turnbaugh P.J."/>
            <person name="Balskus E.P."/>
        </authorList>
    </citation>
    <scope>NUCLEOTIDE SEQUENCE [LARGE SCALE GENOMIC DNA]</scope>
    <source>
        <strain evidence="6 8">DSM 16107</strain>
    </source>
</reference>
<dbReference type="Proteomes" id="UP000253817">
    <property type="component" value="Unassembled WGS sequence"/>
</dbReference>
<name>A0A3N0J259_9ACTN</name>
<evidence type="ECO:0000313" key="6">
    <source>
        <dbReference type="EMBL" id="RDB71129.1"/>
    </source>
</evidence>
<dbReference type="InterPro" id="IPR036388">
    <property type="entry name" value="WH-like_DNA-bd_sf"/>
</dbReference>
<dbReference type="AlphaFoldDB" id="A0A3N0J259"/>
<protein>
    <submittedName>
        <fullName evidence="7">LysR family transcriptional regulator</fullName>
    </submittedName>
</protein>
<evidence type="ECO:0000256" key="2">
    <source>
        <dbReference type="ARBA" id="ARBA00023015"/>
    </source>
</evidence>
<dbReference type="EMBL" id="PPTT01000003">
    <property type="protein sequence ID" value="RDB71129.1"/>
    <property type="molecule type" value="Genomic_DNA"/>
</dbReference>
<evidence type="ECO:0000313" key="7">
    <source>
        <dbReference type="EMBL" id="RNM43294.1"/>
    </source>
</evidence>
<reference evidence="7" key="3">
    <citation type="journal article" date="2019" name="Microbiol. Resour. Announc.">
        <title>Draft Genome Sequences of Type Strains of Gordonibacter faecihominis, Paraeggerthella hongkongensis, Parvibacter caecicola,Slackia equolifaciens, Slackia faecicanis, and Slackia isoflavoniconvertens.</title>
        <authorList>
            <person name="Danylec N."/>
            <person name="Stoll D.A."/>
            <person name="Dotsch A."/>
            <person name="Huch M."/>
        </authorList>
    </citation>
    <scope>NUCLEOTIDE SEQUENCE</scope>
    <source>
        <strain evidence="7">DSM 16107</strain>
    </source>
</reference>
<dbReference type="SUPFAM" id="SSF46785">
    <property type="entry name" value="Winged helix' DNA-binding domain"/>
    <property type="match status" value="1"/>
</dbReference>
<sequence>MNIKQINYFISVANHGSFSSAAREFGISVQAMSKAMTDLESEFGAVLFERTHQGISLTSLGEEFLQKATPVCTSFRELEEMGDTFGKEQSKLSLFLCAPSFCRNAKARADMAAFFDKCLEAETDVSIGTCEQGLETIRERRCDALITIGSFSHPDFDCFAIGTVPTGICMPKNHPLATQKEVTLKQLAPYRIIASKSFDHFNESIFVTYEKEGLYSEVVEPPYYDMPRQFYLKHGVCFMVNVAQLGEMLPRSVMVPIAAEDAKAIPICLITPKGAKSLAYQRLEHLLKQRV</sequence>
<dbReference type="RefSeq" id="WP_114545156.1">
    <property type="nucleotide sequence ID" value="NZ_PPTT01000003.1"/>
</dbReference>
<dbReference type="Gene3D" id="1.10.10.10">
    <property type="entry name" value="Winged helix-like DNA-binding domain superfamily/Winged helix DNA-binding domain"/>
    <property type="match status" value="1"/>
</dbReference>
<evidence type="ECO:0000259" key="5">
    <source>
        <dbReference type="PROSITE" id="PS50931"/>
    </source>
</evidence>
<dbReference type="GO" id="GO:0032993">
    <property type="term" value="C:protein-DNA complex"/>
    <property type="evidence" value="ECO:0007669"/>
    <property type="project" value="TreeGrafter"/>
</dbReference>
<dbReference type="EMBL" id="QICC01000002">
    <property type="protein sequence ID" value="RNM43294.1"/>
    <property type="molecule type" value="Genomic_DNA"/>
</dbReference>
<dbReference type="Pfam" id="PF03466">
    <property type="entry name" value="LysR_substrate"/>
    <property type="match status" value="1"/>
</dbReference>
<dbReference type="PROSITE" id="PS50931">
    <property type="entry name" value="HTH_LYSR"/>
    <property type="match status" value="1"/>
</dbReference>
<dbReference type="OrthoDB" id="8679253at2"/>
<keyword evidence="4" id="KW-0804">Transcription</keyword>
<accession>A0A3N0J259</accession>
<evidence type="ECO:0000256" key="1">
    <source>
        <dbReference type="ARBA" id="ARBA00009437"/>
    </source>
</evidence>
<dbReference type="InterPro" id="IPR036390">
    <property type="entry name" value="WH_DNA-bd_sf"/>
</dbReference>
<gene>
    <name evidence="6" type="ORF">C1876_02545</name>
    <name evidence="7" type="ORF">DMP09_01155</name>
</gene>
<dbReference type="InterPro" id="IPR005119">
    <property type="entry name" value="LysR_subst-bd"/>
</dbReference>
<dbReference type="GO" id="GO:0003677">
    <property type="term" value="F:DNA binding"/>
    <property type="evidence" value="ECO:0007669"/>
    <property type="project" value="UniProtKB-KW"/>
</dbReference>
<dbReference type="GO" id="GO:0003700">
    <property type="term" value="F:DNA-binding transcription factor activity"/>
    <property type="evidence" value="ECO:0007669"/>
    <property type="project" value="InterPro"/>
</dbReference>
<evidence type="ECO:0000256" key="3">
    <source>
        <dbReference type="ARBA" id="ARBA00023125"/>
    </source>
</evidence>
<dbReference type="PANTHER" id="PTHR30346:SF28">
    <property type="entry name" value="HTH-TYPE TRANSCRIPTIONAL REGULATOR CYNR"/>
    <property type="match status" value="1"/>
</dbReference>
<dbReference type="Proteomes" id="UP000270112">
    <property type="component" value="Unassembled WGS sequence"/>
</dbReference>
<evidence type="ECO:0000256" key="4">
    <source>
        <dbReference type="ARBA" id="ARBA00023163"/>
    </source>
</evidence>
<comment type="similarity">
    <text evidence="1">Belongs to the LysR transcriptional regulatory family.</text>
</comment>